<dbReference type="FunFam" id="3.80.10.10:FF:000453">
    <property type="entry name" value="Leucine-rich receptor-like protein kinase family protein"/>
    <property type="match status" value="2"/>
</dbReference>
<dbReference type="InterPro" id="IPR003591">
    <property type="entry name" value="Leu-rich_rpt_typical-subtyp"/>
</dbReference>
<dbReference type="GO" id="GO:0009791">
    <property type="term" value="P:post-embryonic development"/>
    <property type="evidence" value="ECO:0007669"/>
    <property type="project" value="UniProtKB-ARBA"/>
</dbReference>
<dbReference type="SMART" id="SM00369">
    <property type="entry name" value="LRR_TYP"/>
    <property type="match status" value="5"/>
</dbReference>
<gene>
    <name evidence="9" type="ORF">METZ01_LOCUS76738</name>
</gene>
<dbReference type="InterPro" id="IPR032675">
    <property type="entry name" value="LRR_dom_sf"/>
</dbReference>
<proteinExistence type="predicted"/>
<keyword evidence="2" id="KW-0433">Leucine-rich repeat</keyword>
<dbReference type="InterPro" id="IPR052592">
    <property type="entry name" value="LRR-RLK"/>
</dbReference>
<dbReference type="Pfam" id="PF00560">
    <property type="entry name" value="LRR_1"/>
    <property type="match status" value="2"/>
</dbReference>
<dbReference type="SUPFAM" id="SSF52047">
    <property type="entry name" value="RNI-like"/>
    <property type="match status" value="1"/>
</dbReference>
<dbReference type="SMART" id="SM00365">
    <property type="entry name" value="LRR_SD22"/>
    <property type="match status" value="3"/>
</dbReference>
<keyword evidence="4" id="KW-0732">Signal</keyword>
<dbReference type="AlphaFoldDB" id="A0A381U799"/>
<accession>A0A381U799</accession>
<reference evidence="9" key="1">
    <citation type="submission" date="2018-05" db="EMBL/GenBank/DDBJ databases">
        <authorList>
            <person name="Lanie J.A."/>
            <person name="Ng W.-L."/>
            <person name="Kazmierczak K.M."/>
            <person name="Andrzejewski T.M."/>
            <person name="Davidsen T.M."/>
            <person name="Wayne K.J."/>
            <person name="Tettelin H."/>
            <person name="Glass J.I."/>
            <person name="Rusch D."/>
            <person name="Podicherti R."/>
            <person name="Tsui H.-C.T."/>
            <person name="Winkler M.E."/>
        </authorList>
    </citation>
    <scope>NUCLEOTIDE SEQUENCE</scope>
</reference>
<evidence type="ECO:0000256" key="6">
    <source>
        <dbReference type="ARBA" id="ARBA00022989"/>
    </source>
</evidence>
<dbReference type="GO" id="GO:0006952">
    <property type="term" value="P:defense response"/>
    <property type="evidence" value="ECO:0007669"/>
    <property type="project" value="UniProtKB-ARBA"/>
</dbReference>
<dbReference type="GO" id="GO:0016020">
    <property type="term" value="C:membrane"/>
    <property type="evidence" value="ECO:0007669"/>
    <property type="project" value="UniProtKB-SubCell"/>
</dbReference>
<keyword evidence="6" id="KW-1133">Transmembrane helix</keyword>
<evidence type="ECO:0000256" key="8">
    <source>
        <dbReference type="ARBA" id="ARBA00023180"/>
    </source>
</evidence>
<evidence type="ECO:0000313" key="9">
    <source>
        <dbReference type="EMBL" id="SVA23884.1"/>
    </source>
</evidence>
<dbReference type="Gene3D" id="3.80.10.10">
    <property type="entry name" value="Ribonuclease Inhibitor"/>
    <property type="match status" value="2"/>
</dbReference>
<sequence length="397" mass="44376">MKKLIKSFIICVILSLSWVWGQCNEGHTEIDGDCYYQSDLDVLQIFIDNSDSTINMDMDIDSSGVIEPLELGDQKWVDGRITEFWCYWDDNGWNRCEISGEIPPEIGELTNLTYLVLGLNKLTGSIPSEIGELTNLTFLGLGVNKLTGSIPPEISNLTNLTHLYLGSNQLTGEIPEGICDLTLNFADDYDFNLSNNQLCSSYPPCVEDYIGEQDTTNCSPCDEGFTKIDGDCYYQSDLDVLQIFIDNSSETINWDLDTDSSGVIEPLELGDQKWVDGRMTEFWCYWNDNGWNRCEISGEIPPDIGNLTNLTYLILGYNQLTGSIPPGLGNLISLTVLWLDHNQLTGSIPSEIGNLTNLSSLYLSSNQLEGEIPESICELNLDWDSSHKLKITNNQLC</sequence>
<organism evidence="9">
    <name type="scientific">marine metagenome</name>
    <dbReference type="NCBI Taxonomy" id="408172"/>
    <lineage>
        <taxon>unclassified sequences</taxon>
        <taxon>metagenomes</taxon>
        <taxon>ecological metagenomes</taxon>
    </lineage>
</organism>
<dbReference type="InterPro" id="IPR001611">
    <property type="entry name" value="Leu-rich_rpt"/>
</dbReference>
<dbReference type="Pfam" id="PF12799">
    <property type="entry name" value="LRR_4"/>
    <property type="match status" value="2"/>
</dbReference>
<evidence type="ECO:0000256" key="1">
    <source>
        <dbReference type="ARBA" id="ARBA00004167"/>
    </source>
</evidence>
<comment type="subcellular location">
    <subcellularLocation>
        <location evidence="1">Membrane</location>
        <topology evidence="1">Single-pass membrane protein</topology>
    </subcellularLocation>
</comment>
<keyword evidence="3" id="KW-0812">Transmembrane</keyword>
<evidence type="ECO:0000256" key="7">
    <source>
        <dbReference type="ARBA" id="ARBA00023136"/>
    </source>
</evidence>
<evidence type="ECO:0000256" key="2">
    <source>
        <dbReference type="ARBA" id="ARBA00022614"/>
    </source>
</evidence>
<dbReference type="InterPro" id="IPR025875">
    <property type="entry name" value="Leu-rich_rpt_4"/>
</dbReference>
<keyword evidence="8" id="KW-0325">Glycoprotein</keyword>
<evidence type="ECO:0000256" key="5">
    <source>
        <dbReference type="ARBA" id="ARBA00022737"/>
    </source>
</evidence>
<dbReference type="PROSITE" id="PS51450">
    <property type="entry name" value="LRR"/>
    <property type="match status" value="1"/>
</dbReference>
<keyword evidence="5" id="KW-0677">Repeat</keyword>
<protein>
    <submittedName>
        <fullName evidence="9">Uncharacterized protein</fullName>
    </submittedName>
</protein>
<keyword evidence="7" id="KW-0472">Membrane</keyword>
<feature type="non-terminal residue" evidence="9">
    <location>
        <position position="397"/>
    </location>
</feature>
<name>A0A381U799_9ZZZZ</name>
<dbReference type="PANTHER" id="PTHR48054:SF47">
    <property type="entry name" value="OS06G0179800 PROTEIN"/>
    <property type="match status" value="1"/>
</dbReference>
<dbReference type="PANTHER" id="PTHR48054">
    <property type="entry name" value="RECEPTOR KINASE-LIKE PROTEIN XA21"/>
    <property type="match status" value="1"/>
</dbReference>
<evidence type="ECO:0000256" key="4">
    <source>
        <dbReference type="ARBA" id="ARBA00022729"/>
    </source>
</evidence>
<dbReference type="EMBL" id="UINC01005843">
    <property type="protein sequence ID" value="SVA23884.1"/>
    <property type="molecule type" value="Genomic_DNA"/>
</dbReference>
<dbReference type="GO" id="GO:0051707">
    <property type="term" value="P:response to other organism"/>
    <property type="evidence" value="ECO:0007669"/>
    <property type="project" value="UniProtKB-ARBA"/>
</dbReference>
<evidence type="ECO:0000256" key="3">
    <source>
        <dbReference type="ARBA" id="ARBA00022692"/>
    </source>
</evidence>